<dbReference type="EMBL" id="JAPEVA010000117">
    <property type="protein sequence ID" value="KAJ4398928.1"/>
    <property type="molecule type" value="Genomic_DNA"/>
</dbReference>
<proteinExistence type="predicted"/>
<name>A0A9W8Z6A7_9PLEO</name>
<sequence length="127" mass="14642">MVDPLKATKVCDKRKYMEMMERATSQSDEKRRTFALGSEIVTAHAYLGSQVPPPTKKEITHHEIHRDELESQEAHALAAETARRENLSREERMASKPLKEYLAEYKASEALRKHMEDFMAGLRGRRA</sequence>
<dbReference type="Proteomes" id="UP001140510">
    <property type="component" value="Unassembled WGS sequence"/>
</dbReference>
<gene>
    <name evidence="1" type="ORF">N0V91_009793</name>
</gene>
<evidence type="ECO:0000313" key="1">
    <source>
        <dbReference type="EMBL" id="KAJ4398928.1"/>
    </source>
</evidence>
<keyword evidence="2" id="KW-1185">Reference proteome</keyword>
<protein>
    <submittedName>
        <fullName evidence="1">Uncharacterized protein</fullName>
    </submittedName>
</protein>
<dbReference type="AlphaFoldDB" id="A0A9W8Z6A7"/>
<accession>A0A9W8Z6A7</accession>
<organism evidence="1 2">
    <name type="scientific">Didymella pomorum</name>
    <dbReference type="NCBI Taxonomy" id="749634"/>
    <lineage>
        <taxon>Eukaryota</taxon>
        <taxon>Fungi</taxon>
        <taxon>Dikarya</taxon>
        <taxon>Ascomycota</taxon>
        <taxon>Pezizomycotina</taxon>
        <taxon>Dothideomycetes</taxon>
        <taxon>Pleosporomycetidae</taxon>
        <taxon>Pleosporales</taxon>
        <taxon>Pleosporineae</taxon>
        <taxon>Didymellaceae</taxon>
        <taxon>Didymella</taxon>
    </lineage>
</organism>
<evidence type="ECO:0000313" key="2">
    <source>
        <dbReference type="Proteomes" id="UP001140510"/>
    </source>
</evidence>
<reference evidence="1" key="1">
    <citation type="submission" date="2022-10" db="EMBL/GenBank/DDBJ databases">
        <title>Tapping the CABI collections for fungal endophytes: first genome assemblies for Collariella, Neodidymelliopsis, Ascochyta clinopodiicola, Didymella pomorum, Didymosphaeria variabile, Neocosmospora piperis and Neocucurbitaria cava.</title>
        <authorList>
            <person name="Hill R."/>
        </authorList>
    </citation>
    <scope>NUCLEOTIDE SEQUENCE</scope>
    <source>
        <strain evidence="1">IMI 355091</strain>
    </source>
</reference>
<comment type="caution">
    <text evidence="1">The sequence shown here is derived from an EMBL/GenBank/DDBJ whole genome shotgun (WGS) entry which is preliminary data.</text>
</comment>